<name>A0ACB8AMH3_9AGAM</name>
<reference evidence="1" key="1">
    <citation type="journal article" date="2021" name="New Phytol.">
        <title>Evolutionary innovations through gain and loss of genes in the ectomycorrhizal Boletales.</title>
        <authorList>
            <person name="Wu G."/>
            <person name="Miyauchi S."/>
            <person name="Morin E."/>
            <person name="Kuo A."/>
            <person name="Drula E."/>
            <person name="Varga T."/>
            <person name="Kohler A."/>
            <person name="Feng B."/>
            <person name="Cao Y."/>
            <person name="Lipzen A."/>
            <person name="Daum C."/>
            <person name="Hundley H."/>
            <person name="Pangilinan J."/>
            <person name="Johnson J."/>
            <person name="Barry K."/>
            <person name="LaButti K."/>
            <person name="Ng V."/>
            <person name="Ahrendt S."/>
            <person name="Min B."/>
            <person name="Choi I.G."/>
            <person name="Park H."/>
            <person name="Plett J.M."/>
            <person name="Magnuson J."/>
            <person name="Spatafora J.W."/>
            <person name="Nagy L.G."/>
            <person name="Henrissat B."/>
            <person name="Grigoriev I.V."/>
            <person name="Yang Z.L."/>
            <person name="Xu J."/>
            <person name="Martin F.M."/>
        </authorList>
    </citation>
    <scope>NUCLEOTIDE SEQUENCE</scope>
    <source>
        <strain evidence="1">ATCC 28755</strain>
    </source>
</reference>
<comment type="caution">
    <text evidence="1">The sequence shown here is derived from an EMBL/GenBank/DDBJ whole genome shotgun (WGS) entry which is preliminary data.</text>
</comment>
<sequence length="389" mass="42399">MSEKKMALPAFLKVLTSNGVPVPKAMAVASKIYKDFNTPAHLVQLTDAKLKVSGVDDKETRKFVLAAVRKAGYTPATQRKAIQADTASTSSEPSSSNPPSTVQVITTPTKKKRKRNDDLKNDLLPDALDEAASYGSLEFNEVMNEEVLKTKSTFVNRAPLMAAWATVVAERLGFEREEALSIASVYTEMNAISKGVAIGVYSSDKTKETSSIPGAVQPYVDLMGRRPLYQTQTSQWRALANNSPALPSTSFSYISRAFRQTTAYILGALRLLAQSYTPQELNAKGFGLYAEFRPVVDGWGQRGDVRCDRILSLRGKGLSKGMDSSSTDSVVAFGESSTIDEMAHGQTFPNNANEPELKKARTLTLEEYEATLDGDSTFDDVDLDLPVLP</sequence>
<dbReference type="Proteomes" id="UP000790377">
    <property type="component" value="Unassembled WGS sequence"/>
</dbReference>
<evidence type="ECO:0000313" key="2">
    <source>
        <dbReference type="Proteomes" id="UP000790377"/>
    </source>
</evidence>
<keyword evidence="2" id="KW-1185">Reference proteome</keyword>
<gene>
    <name evidence="1" type="ORF">BJ138DRAFT_1057479</name>
</gene>
<dbReference type="EMBL" id="MU267617">
    <property type="protein sequence ID" value="KAH7914198.1"/>
    <property type="molecule type" value="Genomic_DNA"/>
</dbReference>
<accession>A0ACB8AMH3</accession>
<proteinExistence type="predicted"/>
<protein>
    <submittedName>
        <fullName evidence="1">Uncharacterized protein</fullName>
    </submittedName>
</protein>
<organism evidence="1 2">
    <name type="scientific">Hygrophoropsis aurantiaca</name>
    <dbReference type="NCBI Taxonomy" id="72124"/>
    <lineage>
        <taxon>Eukaryota</taxon>
        <taxon>Fungi</taxon>
        <taxon>Dikarya</taxon>
        <taxon>Basidiomycota</taxon>
        <taxon>Agaricomycotina</taxon>
        <taxon>Agaricomycetes</taxon>
        <taxon>Agaricomycetidae</taxon>
        <taxon>Boletales</taxon>
        <taxon>Coniophorineae</taxon>
        <taxon>Hygrophoropsidaceae</taxon>
        <taxon>Hygrophoropsis</taxon>
    </lineage>
</organism>
<evidence type="ECO:0000313" key="1">
    <source>
        <dbReference type="EMBL" id="KAH7914198.1"/>
    </source>
</evidence>